<sequence>MVHGDFGTMTSPLVQGLQYGGSSCSFAILLTVVLANIYLTLKLRKEADGDLTAKYQLAENVRTAQISMVYVVIENLLKIYDALATNVFNLSAVFFVAKCESESSYALAYALRQVMILLTPAIVFRINRPLRKEFRRLTHPFMKRKPTVACISEAAALEYRNPLGKKIQLSESKDMYFTHLKTMWK</sequence>
<feature type="non-terminal residue" evidence="2">
    <location>
        <position position="185"/>
    </location>
</feature>
<comment type="caution">
    <text evidence="2">The sequence shown here is derived from an EMBL/GenBank/DDBJ whole genome shotgun (WGS) entry which is preliminary data.</text>
</comment>
<proteinExistence type="predicted"/>
<reference evidence="2" key="1">
    <citation type="submission" date="2023-06" db="EMBL/GenBank/DDBJ databases">
        <authorList>
            <person name="Delattre M."/>
        </authorList>
    </citation>
    <scope>NUCLEOTIDE SEQUENCE</scope>
    <source>
        <strain evidence="2">AF72</strain>
    </source>
</reference>
<dbReference type="EMBL" id="CATQJA010002710">
    <property type="protein sequence ID" value="CAJ0587496.1"/>
    <property type="molecule type" value="Genomic_DNA"/>
</dbReference>
<feature type="transmembrane region" description="Helical" evidence="1">
    <location>
        <begin position="20"/>
        <end position="41"/>
    </location>
</feature>
<evidence type="ECO:0000313" key="3">
    <source>
        <dbReference type="Proteomes" id="UP001177023"/>
    </source>
</evidence>
<dbReference type="PANTHER" id="PTHR47518">
    <property type="entry name" value="SERPENTINE RECEPTOR CLASS EPSILON-13-RELATED"/>
    <property type="match status" value="1"/>
</dbReference>
<dbReference type="InterPro" id="IPR052854">
    <property type="entry name" value="Serpentine_rcpt_epsilon"/>
</dbReference>
<gene>
    <name evidence="2" type="ORF">MSPICULIGERA_LOCUS25461</name>
</gene>
<keyword evidence="1" id="KW-0472">Membrane</keyword>
<keyword evidence="3" id="KW-1185">Reference proteome</keyword>
<keyword evidence="1" id="KW-1133">Transmembrane helix</keyword>
<dbReference type="PANTHER" id="PTHR47518:SF9">
    <property type="entry name" value="SERPENTINE RECEPTOR, CLASS T"/>
    <property type="match status" value="1"/>
</dbReference>
<dbReference type="Proteomes" id="UP001177023">
    <property type="component" value="Unassembled WGS sequence"/>
</dbReference>
<dbReference type="AlphaFoldDB" id="A0AA36GCS1"/>
<evidence type="ECO:0000313" key="2">
    <source>
        <dbReference type="EMBL" id="CAJ0587496.1"/>
    </source>
</evidence>
<evidence type="ECO:0000256" key="1">
    <source>
        <dbReference type="SAM" id="Phobius"/>
    </source>
</evidence>
<name>A0AA36GCS1_9BILA</name>
<protein>
    <submittedName>
        <fullName evidence="2">Uncharacterized protein</fullName>
    </submittedName>
</protein>
<organism evidence="2 3">
    <name type="scientific">Mesorhabditis spiculigera</name>
    <dbReference type="NCBI Taxonomy" id="96644"/>
    <lineage>
        <taxon>Eukaryota</taxon>
        <taxon>Metazoa</taxon>
        <taxon>Ecdysozoa</taxon>
        <taxon>Nematoda</taxon>
        <taxon>Chromadorea</taxon>
        <taxon>Rhabditida</taxon>
        <taxon>Rhabditina</taxon>
        <taxon>Rhabditomorpha</taxon>
        <taxon>Rhabditoidea</taxon>
        <taxon>Rhabditidae</taxon>
        <taxon>Mesorhabditinae</taxon>
        <taxon>Mesorhabditis</taxon>
    </lineage>
</organism>
<keyword evidence="1" id="KW-0812">Transmembrane</keyword>
<accession>A0AA36GCS1</accession>